<keyword evidence="5" id="KW-0611">Plant defense</keyword>
<evidence type="ECO:0000256" key="2">
    <source>
        <dbReference type="ARBA" id="ARBA00022614"/>
    </source>
</evidence>
<keyword evidence="3" id="KW-0677">Repeat</keyword>
<keyword evidence="4" id="KW-0547">Nucleotide-binding</keyword>
<accession>A0AAE1YTN1</accession>
<feature type="domain" description="Disease resistance N-terminal" evidence="8">
    <location>
        <begin position="6"/>
        <end position="103"/>
    </location>
</feature>
<reference evidence="11" key="1">
    <citation type="submission" date="2020-06" db="EMBL/GenBank/DDBJ databases">
        <authorList>
            <person name="Li T."/>
            <person name="Hu X."/>
            <person name="Zhang T."/>
            <person name="Song X."/>
            <person name="Zhang H."/>
            <person name="Dai N."/>
            <person name="Sheng W."/>
            <person name="Hou X."/>
            <person name="Wei L."/>
        </authorList>
    </citation>
    <scope>NUCLEOTIDE SEQUENCE</scope>
    <source>
        <strain evidence="11">3651</strain>
        <tissue evidence="11">Leaf</tissue>
    </source>
</reference>
<dbReference type="InterPro" id="IPR058922">
    <property type="entry name" value="WHD_DRP"/>
</dbReference>
<keyword evidence="6" id="KW-0067">ATP-binding</keyword>
<evidence type="ECO:0000313" key="12">
    <source>
        <dbReference type="Proteomes" id="UP001293254"/>
    </source>
</evidence>
<evidence type="ECO:0000259" key="8">
    <source>
        <dbReference type="Pfam" id="PF18052"/>
    </source>
</evidence>
<dbReference type="GO" id="GO:0051707">
    <property type="term" value="P:response to other organism"/>
    <property type="evidence" value="ECO:0007669"/>
    <property type="project" value="UniProtKB-ARBA"/>
</dbReference>
<evidence type="ECO:0000256" key="3">
    <source>
        <dbReference type="ARBA" id="ARBA00022737"/>
    </source>
</evidence>
<organism evidence="11 12">
    <name type="scientific">Sesamum alatum</name>
    <dbReference type="NCBI Taxonomy" id="300844"/>
    <lineage>
        <taxon>Eukaryota</taxon>
        <taxon>Viridiplantae</taxon>
        <taxon>Streptophyta</taxon>
        <taxon>Embryophyta</taxon>
        <taxon>Tracheophyta</taxon>
        <taxon>Spermatophyta</taxon>
        <taxon>Magnoliopsida</taxon>
        <taxon>eudicotyledons</taxon>
        <taxon>Gunneridae</taxon>
        <taxon>Pentapetalae</taxon>
        <taxon>asterids</taxon>
        <taxon>lamiids</taxon>
        <taxon>Lamiales</taxon>
        <taxon>Pedaliaceae</taxon>
        <taxon>Sesamum</taxon>
    </lineage>
</organism>
<dbReference type="Pfam" id="PF23559">
    <property type="entry name" value="WHD_DRP"/>
    <property type="match status" value="1"/>
</dbReference>
<sequence>MTDATVSMAMDRLAALIQKTGREEVLLLSLNAKNKARKLFQKLQVIQAMLADAEQKGVEDPRVQRWLEKLQDVAYDIDDVVDEWEFVYIRQKLGDDLESGDDSREKKVCSFHHLQFQSVCLCFKRTIQRRGIALSIKEINEKLESIKQENESEFNFILHVGRASYEDYRRRIPSSSVSVFPRVHGRDLDKEILISMLCSESSSRGDVDGVQVISIVGVGGMGKTTLARLVFHDDEKVKNHFQVKIWVRVLDPFDVTKIAKAILEVIDKDSLSFSQPQTLLQSIEKSMSGKRFLLVLDDVWLEDETIWGPLELCLKSGAAGSRILVTTRNTQVAKIMNSSKVHFLRLLSDWDCCLILREIAFIERSDWDREMLEEISWEIAKKCKGLPLAAKTMGGLLRFKASLEEWQDVLKSEIWKLEKVRKVLFPFLMLSYNELPPVLKRCFSYCAIFPKNTSINVDELIKIWMAQGFVSSSGSTVHEMEVIGREYFDDLAMRSFFQDFVEDEVGINRVIWCKMHNMIHDFATFLMKNECLIVERVDGGTGTVSAQKARHLYIMQAEGMTKNTNPFSICQTDKLRSYFCSGNEIPLNLFSRLKRVRLLSLRGCNLESIPKEIGNLIHIRYLDLSSNPMKDLPETIYELHFLQTLGIEECRSLRGLPAQGIRKLINLRHLLNFGTSLTDFRFPSEFEKLTNLRTLKEFCAPARGNKLGCLKDLNQLRGALGIRIDGDLDELEAKKADLKHKGLIQELTLDLGAARTQVIEALQPHQYLPNLVFRGLHLPEWIISLTSLRRLTLNGVLPGTVDYWPPLGRLPLLQHLTVGDWEMKHVGHDFLGIKETSTLASSSSCFSIFPKLETLTFKRCMQWEEWEDISEEEKESGTNISIFPYLQELNIVMCPVLKALPYRLLHNAYSLECLQIVASSVLRSRYNLETGQDRTKLPPIQDVIIR</sequence>
<dbReference type="InterPro" id="IPR041118">
    <property type="entry name" value="Rx_N"/>
</dbReference>
<dbReference type="EMBL" id="JACGWO010000002">
    <property type="protein sequence ID" value="KAK4435987.1"/>
    <property type="molecule type" value="Genomic_DNA"/>
</dbReference>
<dbReference type="Pfam" id="PF18052">
    <property type="entry name" value="Rx_N"/>
    <property type="match status" value="1"/>
</dbReference>
<feature type="domain" description="NB-ARC" evidence="7">
    <location>
        <begin position="208"/>
        <end position="363"/>
    </location>
</feature>
<name>A0AAE1YTN1_9LAMI</name>
<dbReference type="GO" id="GO:0006952">
    <property type="term" value="P:defense response"/>
    <property type="evidence" value="ECO:0007669"/>
    <property type="project" value="UniProtKB-KW"/>
</dbReference>
<dbReference type="GO" id="GO:0043531">
    <property type="term" value="F:ADP binding"/>
    <property type="evidence" value="ECO:0007669"/>
    <property type="project" value="InterPro"/>
</dbReference>
<dbReference type="Gene3D" id="1.20.5.4130">
    <property type="match status" value="1"/>
</dbReference>
<dbReference type="GO" id="GO:0005524">
    <property type="term" value="F:ATP binding"/>
    <property type="evidence" value="ECO:0007669"/>
    <property type="project" value="UniProtKB-KW"/>
</dbReference>
<evidence type="ECO:0000259" key="10">
    <source>
        <dbReference type="Pfam" id="PF23598"/>
    </source>
</evidence>
<comment type="caution">
    <text evidence="11">The sequence shown here is derived from an EMBL/GenBank/DDBJ whole genome shotgun (WGS) entry which is preliminary data.</text>
</comment>
<dbReference type="FunFam" id="1.10.10.10:FF:000322">
    <property type="entry name" value="Probable disease resistance protein At1g63360"/>
    <property type="match status" value="1"/>
</dbReference>
<dbReference type="Pfam" id="PF00931">
    <property type="entry name" value="NB-ARC"/>
    <property type="match status" value="1"/>
</dbReference>
<keyword evidence="2" id="KW-0433">Leucine-rich repeat</keyword>
<dbReference type="Gene3D" id="1.10.8.430">
    <property type="entry name" value="Helical domain of apoptotic protease-activating factors"/>
    <property type="match status" value="1"/>
</dbReference>
<evidence type="ECO:0000256" key="5">
    <source>
        <dbReference type="ARBA" id="ARBA00022821"/>
    </source>
</evidence>
<dbReference type="InterPro" id="IPR027417">
    <property type="entry name" value="P-loop_NTPase"/>
</dbReference>
<evidence type="ECO:0000256" key="1">
    <source>
        <dbReference type="ARBA" id="ARBA00008894"/>
    </source>
</evidence>
<dbReference type="InterPro" id="IPR042197">
    <property type="entry name" value="Apaf_helical"/>
</dbReference>
<dbReference type="PRINTS" id="PR00364">
    <property type="entry name" value="DISEASERSIST"/>
</dbReference>
<evidence type="ECO:0000313" key="11">
    <source>
        <dbReference type="EMBL" id="KAK4435987.1"/>
    </source>
</evidence>
<dbReference type="Pfam" id="PF23598">
    <property type="entry name" value="LRR_14"/>
    <property type="match status" value="1"/>
</dbReference>
<dbReference type="AlphaFoldDB" id="A0AAE1YTN1"/>
<evidence type="ECO:0000256" key="4">
    <source>
        <dbReference type="ARBA" id="ARBA00022741"/>
    </source>
</evidence>
<dbReference type="SUPFAM" id="SSF52058">
    <property type="entry name" value="L domain-like"/>
    <property type="match status" value="1"/>
</dbReference>
<comment type="similarity">
    <text evidence="1">Belongs to the disease resistance NB-LRR family.</text>
</comment>
<dbReference type="CDD" id="cd14798">
    <property type="entry name" value="RX-CC_like"/>
    <property type="match status" value="1"/>
</dbReference>
<keyword evidence="12" id="KW-1185">Reference proteome</keyword>
<dbReference type="Proteomes" id="UP001293254">
    <property type="component" value="Unassembled WGS sequence"/>
</dbReference>
<reference evidence="11" key="2">
    <citation type="journal article" date="2024" name="Plant">
        <title>Genomic evolution and insights into agronomic trait innovations of Sesamum species.</title>
        <authorList>
            <person name="Miao H."/>
            <person name="Wang L."/>
            <person name="Qu L."/>
            <person name="Liu H."/>
            <person name="Sun Y."/>
            <person name="Le M."/>
            <person name="Wang Q."/>
            <person name="Wei S."/>
            <person name="Zheng Y."/>
            <person name="Lin W."/>
            <person name="Duan Y."/>
            <person name="Cao H."/>
            <person name="Xiong S."/>
            <person name="Wang X."/>
            <person name="Wei L."/>
            <person name="Li C."/>
            <person name="Ma Q."/>
            <person name="Ju M."/>
            <person name="Zhao R."/>
            <person name="Li G."/>
            <person name="Mu C."/>
            <person name="Tian Q."/>
            <person name="Mei H."/>
            <person name="Zhang T."/>
            <person name="Gao T."/>
            <person name="Zhang H."/>
        </authorList>
    </citation>
    <scope>NUCLEOTIDE SEQUENCE</scope>
    <source>
        <strain evidence="11">3651</strain>
    </source>
</reference>
<dbReference type="InterPro" id="IPR038005">
    <property type="entry name" value="RX-like_CC"/>
</dbReference>
<feature type="domain" description="Disease resistance R13L4/SHOC-2-like LRR" evidence="10">
    <location>
        <begin position="574"/>
        <end position="891"/>
    </location>
</feature>
<dbReference type="InterPro" id="IPR002182">
    <property type="entry name" value="NB-ARC"/>
</dbReference>
<gene>
    <name evidence="11" type="ORF">Salat_0762400</name>
</gene>
<dbReference type="InterPro" id="IPR036388">
    <property type="entry name" value="WH-like_DNA-bd_sf"/>
</dbReference>
<evidence type="ECO:0000259" key="7">
    <source>
        <dbReference type="Pfam" id="PF00931"/>
    </source>
</evidence>
<dbReference type="SUPFAM" id="SSF52540">
    <property type="entry name" value="P-loop containing nucleoside triphosphate hydrolases"/>
    <property type="match status" value="1"/>
</dbReference>
<feature type="domain" description="Disease resistance protein winged helix" evidence="9">
    <location>
        <begin position="448"/>
        <end position="523"/>
    </location>
</feature>
<dbReference type="Gene3D" id="3.80.10.10">
    <property type="entry name" value="Ribonuclease Inhibitor"/>
    <property type="match status" value="1"/>
</dbReference>
<proteinExistence type="inferred from homology"/>
<dbReference type="InterPro" id="IPR032675">
    <property type="entry name" value="LRR_dom_sf"/>
</dbReference>
<protein>
    <submittedName>
        <fullName evidence="11">Disease resistance protein RGA3</fullName>
    </submittedName>
</protein>
<dbReference type="Gene3D" id="1.10.10.10">
    <property type="entry name" value="Winged helix-like DNA-binding domain superfamily/Winged helix DNA-binding domain"/>
    <property type="match status" value="1"/>
</dbReference>
<dbReference type="Gene3D" id="3.40.50.300">
    <property type="entry name" value="P-loop containing nucleotide triphosphate hydrolases"/>
    <property type="match status" value="1"/>
</dbReference>
<dbReference type="InterPro" id="IPR055414">
    <property type="entry name" value="LRR_R13L4/SHOC2-like"/>
</dbReference>
<dbReference type="PANTHER" id="PTHR36766:SF40">
    <property type="entry name" value="DISEASE RESISTANCE PROTEIN RGA3"/>
    <property type="match status" value="1"/>
</dbReference>
<evidence type="ECO:0000256" key="6">
    <source>
        <dbReference type="ARBA" id="ARBA00022840"/>
    </source>
</evidence>
<dbReference type="PANTHER" id="PTHR36766">
    <property type="entry name" value="PLANT BROAD-SPECTRUM MILDEW RESISTANCE PROTEIN RPW8"/>
    <property type="match status" value="1"/>
</dbReference>
<evidence type="ECO:0000259" key="9">
    <source>
        <dbReference type="Pfam" id="PF23559"/>
    </source>
</evidence>